<evidence type="ECO:0000313" key="4">
    <source>
        <dbReference type="EMBL" id="PTQ84374.1"/>
    </source>
</evidence>
<dbReference type="CDD" id="cd00118">
    <property type="entry name" value="LysM"/>
    <property type="match status" value="4"/>
</dbReference>
<keyword evidence="5" id="KW-1185">Reference proteome</keyword>
<gene>
    <name evidence="4" type="ORF">C8U37_109144</name>
</gene>
<feature type="domain" description="LysM" evidence="3">
    <location>
        <begin position="427"/>
        <end position="471"/>
    </location>
</feature>
<dbReference type="GO" id="GO:0008932">
    <property type="term" value="F:lytic endotransglycosylase activity"/>
    <property type="evidence" value="ECO:0007669"/>
    <property type="project" value="TreeGrafter"/>
</dbReference>
<dbReference type="InterPro" id="IPR018392">
    <property type="entry name" value="LysM"/>
</dbReference>
<dbReference type="Gene3D" id="3.10.350.10">
    <property type="entry name" value="LysM domain"/>
    <property type="match status" value="4"/>
</dbReference>
<dbReference type="GO" id="GO:0005975">
    <property type="term" value="P:carbohydrate metabolic process"/>
    <property type="evidence" value="ECO:0007669"/>
    <property type="project" value="InterPro"/>
</dbReference>
<feature type="domain" description="LysM" evidence="3">
    <location>
        <begin position="304"/>
        <end position="348"/>
    </location>
</feature>
<feature type="signal peptide" evidence="1">
    <location>
        <begin position="1"/>
        <end position="31"/>
    </location>
</feature>
<proteinExistence type="predicted"/>
<sequence length="472" mass="49667">MNTSRKGFRHLFGVILSLLLFFTFSVTPALAATSQIIYQGSTSNKVVALTFDDGSDGYYIQSILNTLSANNVKATFFLTGQGAENHPQAIKNIVAAGHDIGNHSYNHPDFTTVSTTEMTNQINRTETIIANLTGKSTKPFFRAPFGSYNSTVLQTVGNAGYTYTFQWTIDTLDWTGNSANDIYNRAINNVVPGAIVLMHAGYGANGTNAALPNMINQLRAMGYSFVTLSQLMNTTSTPGTGSGTSYTVQAGDTLYAIALRYGVTVQAIVNANGLTNANLIRVGQVLTIPGTGTPTTPTTPTTGTSYTIKAGDTLYAIALRYGVTVQAIVNANGITNANLIRVGQVLTIPGTSTPTTPTTPTPTTPTTSYTVKAGDTLYAIALRYGVTVQAIVTANNIANANLISVGQVLTIPGTGTPTTPTTPTTGTSYTVKAGDTLYAIALRYGVTITQLVNANGITNPNLIRVGQVLIIP</sequence>
<feature type="domain" description="LysM" evidence="3">
    <location>
        <begin position="244"/>
        <end position="288"/>
    </location>
</feature>
<dbReference type="InterPro" id="IPR011330">
    <property type="entry name" value="Glyco_hydro/deAcase_b/a-brl"/>
</dbReference>
<dbReference type="PANTHER" id="PTHR33734">
    <property type="entry name" value="LYSM DOMAIN-CONTAINING GPI-ANCHORED PROTEIN 2"/>
    <property type="match status" value="1"/>
</dbReference>
<dbReference type="InterPro" id="IPR002509">
    <property type="entry name" value="NODB_dom"/>
</dbReference>
<organism evidence="4 5">
    <name type="scientific">Trichococcus patagoniensis</name>
    <dbReference type="NCBI Taxonomy" id="382641"/>
    <lineage>
        <taxon>Bacteria</taxon>
        <taxon>Bacillati</taxon>
        <taxon>Bacillota</taxon>
        <taxon>Bacilli</taxon>
        <taxon>Lactobacillales</taxon>
        <taxon>Carnobacteriaceae</taxon>
        <taxon>Trichococcus</taxon>
    </lineage>
</organism>
<feature type="domain" description="NodB homology" evidence="2">
    <location>
        <begin position="45"/>
        <end position="226"/>
    </location>
</feature>
<evidence type="ECO:0000259" key="3">
    <source>
        <dbReference type="PROSITE" id="PS51782"/>
    </source>
</evidence>
<dbReference type="PROSITE" id="PS51782">
    <property type="entry name" value="LYSM"/>
    <property type="match status" value="4"/>
</dbReference>
<dbReference type="Proteomes" id="UP000244161">
    <property type="component" value="Unassembled WGS sequence"/>
</dbReference>
<dbReference type="Gene3D" id="3.20.20.370">
    <property type="entry name" value="Glycoside hydrolase/deacetylase"/>
    <property type="match status" value="1"/>
</dbReference>
<dbReference type="CDD" id="cd10917">
    <property type="entry name" value="CE4_NodB_like_6s_7s"/>
    <property type="match status" value="1"/>
</dbReference>
<dbReference type="Pfam" id="PF01476">
    <property type="entry name" value="LysM"/>
    <property type="match status" value="4"/>
</dbReference>
<comment type="caution">
    <text evidence="4">The sequence shown here is derived from an EMBL/GenBank/DDBJ whole genome shotgun (WGS) entry which is preliminary data.</text>
</comment>
<dbReference type="GO" id="GO:0016810">
    <property type="term" value="F:hydrolase activity, acting on carbon-nitrogen (but not peptide) bonds"/>
    <property type="evidence" value="ECO:0007669"/>
    <property type="project" value="InterPro"/>
</dbReference>
<dbReference type="AlphaFoldDB" id="A0A2T5IKM1"/>
<dbReference type="Pfam" id="PF01522">
    <property type="entry name" value="Polysacc_deac_1"/>
    <property type="match status" value="1"/>
</dbReference>
<feature type="chain" id="PRO_5015731010" evidence="1">
    <location>
        <begin position="32"/>
        <end position="472"/>
    </location>
</feature>
<protein>
    <submittedName>
        <fullName evidence="4">Polysaccharide deacetylase family sporulation protein PdaB</fullName>
    </submittedName>
</protein>
<dbReference type="InterPro" id="IPR036779">
    <property type="entry name" value="LysM_dom_sf"/>
</dbReference>
<dbReference type="EMBL" id="QAOM01000009">
    <property type="protein sequence ID" value="PTQ84374.1"/>
    <property type="molecule type" value="Genomic_DNA"/>
</dbReference>
<name>A0A2T5IKM1_9LACT</name>
<evidence type="ECO:0000259" key="2">
    <source>
        <dbReference type="PROSITE" id="PS51677"/>
    </source>
</evidence>
<dbReference type="SUPFAM" id="SSF54106">
    <property type="entry name" value="LysM domain"/>
    <property type="match status" value="4"/>
</dbReference>
<dbReference type="RefSeq" id="WP_170100222.1">
    <property type="nucleotide sequence ID" value="NZ_QAOM01000009.1"/>
</dbReference>
<keyword evidence="1" id="KW-0732">Signal</keyword>
<dbReference type="PANTHER" id="PTHR33734:SF22">
    <property type="entry name" value="MEMBRANE-BOUND LYTIC MUREIN TRANSGLYCOSYLASE D"/>
    <property type="match status" value="1"/>
</dbReference>
<evidence type="ECO:0000256" key="1">
    <source>
        <dbReference type="SAM" id="SignalP"/>
    </source>
</evidence>
<dbReference type="SUPFAM" id="SSF88713">
    <property type="entry name" value="Glycoside hydrolase/deacetylase"/>
    <property type="match status" value="1"/>
</dbReference>
<reference evidence="4 5" key="1">
    <citation type="submission" date="2018-04" db="EMBL/GenBank/DDBJ databases">
        <title>Genomic Encyclopedia of Archaeal and Bacterial Type Strains, Phase II (KMG-II): from individual species to whole genera.</title>
        <authorList>
            <person name="Goeker M."/>
        </authorList>
    </citation>
    <scope>NUCLEOTIDE SEQUENCE [LARGE SCALE GENOMIC DNA]</scope>
    <source>
        <strain evidence="4 5">DSM 18806</strain>
    </source>
</reference>
<dbReference type="SMART" id="SM00257">
    <property type="entry name" value="LysM"/>
    <property type="match status" value="4"/>
</dbReference>
<dbReference type="PROSITE" id="PS51677">
    <property type="entry name" value="NODB"/>
    <property type="match status" value="1"/>
</dbReference>
<evidence type="ECO:0000313" key="5">
    <source>
        <dbReference type="Proteomes" id="UP000244161"/>
    </source>
</evidence>
<accession>A0A2T5IKM1</accession>
<feature type="domain" description="LysM" evidence="3">
    <location>
        <begin position="367"/>
        <end position="411"/>
    </location>
</feature>